<sequence length="485" mass="54100">MNKGRKNKKALILLIVLCLFSFFVVKATKKMERDLEPKKEITSEVLECSTCGESSSLEENLEEDLTENILLVDKADTIDITDMVLGTDSGGGRISCRGLEKNPSLKSLRYVCSTENAGNVSFILPPEIRDSGGAAVLTRGLTEFKITKITYPLAFGLGQYRYIDSNKQIRKKSPDYRSNGQQIDTAYVSKTLAPNEVDDFEENISGTVKKAFEVEAKVDLKSTANTKDESGNSRMYIVENIEGDPECMFKDQKCSTIPEFAVSDYNIGKSNRIAYYAGYDSGQIPGGDEILNEIDMDDVPVEKECLVEGEDYKAISKGKKILCNDTALSVLWATFKESFSSSEIEACRPMGYCERAKKVAIKMTPIFGEPDECTKDLCANAFLSQTYRQTLSPAESIETSTVNPDKRKSIMFFVATDCSVLVDLKTVDVYCLWDASPTLLNYNLQAKDKSPNQEDFPWNFNRYWASVSGAINWSDENGYKIGNEH</sequence>
<dbReference type="EMBL" id="DUTP01000006">
    <property type="protein sequence ID" value="HHX99713.1"/>
    <property type="molecule type" value="Genomic_DNA"/>
</dbReference>
<name>A0A832QE23_9BACT</name>
<reference evidence="1 2" key="1">
    <citation type="journal article" date="2020" name="Biotechnol. Biofuels">
        <title>New insights from the biogas microbiome by comprehensive genome-resolved metagenomics of nearly 1600 species originating from multiple anaerobic digesters.</title>
        <authorList>
            <person name="Campanaro S."/>
            <person name="Treu L."/>
            <person name="Rodriguez-R L.M."/>
            <person name="Kovalovszki A."/>
            <person name="Ziels R.M."/>
            <person name="Maus I."/>
            <person name="Zhu X."/>
            <person name="Kougias P.G."/>
            <person name="Basile A."/>
            <person name="Luo G."/>
            <person name="Schluter A."/>
            <person name="Konstantinidis K.T."/>
            <person name="Angelidaki I."/>
        </authorList>
    </citation>
    <scope>NUCLEOTIDE SEQUENCE [LARGE SCALE GENOMIC DNA]</scope>
    <source>
        <strain evidence="1">AS05jafATM_89</strain>
    </source>
</reference>
<gene>
    <name evidence="1" type="ORF">GX533_03525</name>
</gene>
<accession>A0A832QE23</accession>
<proteinExistence type="predicted"/>
<comment type="caution">
    <text evidence="1">The sequence shown here is derived from an EMBL/GenBank/DDBJ whole genome shotgun (WGS) entry which is preliminary data.</text>
</comment>
<organism evidence="1 2">
    <name type="scientific">Candidatus Dojkabacteria bacterium</name>
    <dbReference type="NCBI Taxonomy" id="2099670"/>
    <lineage>
        <taxon>Bacteria</taxon>
        <taxon>Candidatus Dojkabacteria</taxon>
    </lineage>
</organism>
<dbReference type="Proteomes" id="UP000576550">
    <property type="component" value="Unassembled WGS sequence"/>
</dbReference>
<dbReference type="AlphaFoldDB" id="A0A832QE23"/>
<evidence type="ECO:0000313" key="2">
    <source>
        <dbReference type="Proteomes" id="UP000576550"/>
    </source>
</evidence>
<protein>
    <submittedName>
        <fullName evidence="1">Uncharacterized protein</fullName>
    </submittedName>
</protein>
<evidence type="ECO:0000313" key="1">
    <source>
        <dbReference type="EMBL" id="HHX99713.1"/>
    </source>
</evidence>